<dbReference type="PROSITE" id="PS51257">
    <property type="entry name" value="PROKAR_LIPOPROTEIN"/>
    <property type="match status" value="1"/>
</dbReference>
<keyword evidence="2" id="KW-0472">Membrane</keyword>
<comment type="subcellular location">
    <subcellularLocation>
        <location evidence="2">Cell membrane</location>
        <topology evidence="2">Lipid-anchor</topology>
    </subcellularLocation>
</comment>
<comment type="similarity">
    <text evidence="1 2">Belongs to the outer membrane factor (OMF) (TC 1.B.17) family.</text>
</comment>
<keyword evidence="2" id="KW-0449">Lipoprotein</keyword>
<evidence type="ECO:0000313" key="3">
    <source>
        <dbReference type="EMBL" id="CUV11992.1"/>
    </source>
</evidence>
<proteinExistence type="inferred from homology"/>
<evidence type="ECO:0000256" key="1">
    <source>
        <dbReference type="ARBA" id="ARBA00007613"/>
    </source>
</evidence>
<dbReference type="InterPro" id="IPR003423">
    <property type="entry name" value="OMP_efflux"/>
</dbReference>
<dbReference type="GO" id="GO:0015562">
    <property type="term" value="F:efflux transmembrane transporter activity"/>
    <property type="evidence" value="ECO:0007669"/>
    <property type="project" value="InterPro"/>
</dbReference>
<reference evidence="3" key="1">
    <citation type="submission" date="2015-10" db="EMBL/GenBank/DDBJ databases">
        <authorList>
            <person name="Gilbert D.G."/>
        </authorList>
    </citation>
    <scope>NUCLEOTIDE SEQUENCE</scope>
    <source>
        <strain evidence="3">Phyl III-seqv23</strain>
    </source>
</reference>
<dbReference type="SUPFAM" id="SSF56954">
    <property type="entry name" value="Outer membrane efflux proteins (OEP)"/>
    <property type="match status" value="1"/>
</dbReference>
<dbReference type="Gene3D" id="1.20.1600.10">
    <property type="entry name" value="Outer membrane efflux proteins (OEP)"/>
    <property type="match status" value="1"/>
</dbReference>
<dbReference type="Pfam" id="PF02321">
    <property type="entry name" value="OEP"/>
    <property type="match status" value="2"/>
</dbReference>
<keyword evidence="2" id="KW-1134">Transmembrane beta strand</keyword>
<gene>
    <name evidence="3" type="ORF">RUN39_v1_290005</name>
</gene>
<keyword evidence="2" id="KW-0732">Signal</keyword>
<dbReference type="PANTHER" id="PTHR30203:SF33">
    <property type="entry name" value="BLR4455 PROTEIN"/>
    <property type="match status" value="1"/>
</dbReference>
<dbReference type="GO" id="GO:0005886">
    <property type="term" value="C:plasma membrane"/>
    <property type="evidence" value="ECO:0007669"/>
    <property type="project" value="UniProtKB-SubCell"/>
</dbReference>
<dbReference type="EMBL" id="LN899819">
    <property type="protein sequence ID" value="CUV11992.1"/>
    <property type="molecule type" value="Genomic_DNA"/>
</dbReference>
<protein>
    <submittedName>
        <fullName evidence="3">Putative efflux pump outer membrane</fullName>
    </submittedName>
</protein>
<organism evidence="3">
    <name type="scientific">Ralstonia solanacearum</name>
    <name type="common">Pseudomonas solanacearum</name>
    <dbReference type="NCBI Taxonomy" id="305"/>
    <lineage>
        <taxon>Bacteria</taxon>
        <taxon>Pseudomonadati</taxon>
        <taxon>Pseudomonadota</taxon>
        <taxon>Betaproteobacteria</taxon>
        <taxon>Burkholderiales</taxon>
        <taxon>Burkholderiaceae</taxon>
        <taxon>Ralstonia</taxon>
        <taxon>Ralstonia solanacearum species complex</taxon>
    </lineage>
</organism>
<dbReference type="NCBIfam" id="TIGR01845">
    <property type="entry name" value="outer_NodT"/>
    <property type="match status" value="1"/>
</dbReference>
<name>A0A0S4TPM2_RALSL</name>
<sequence>MRGMTRIAVSVLLAATAGGCAVGPDFHRPAAPAVAGYTPTPPAPTASAPVEGGQAQRLVEGQEVAGQWWRMFGSGPLNELVDAALKANPDLQSAEAALRVAQENLAAARGSFYPSVDAQMTSTRQKTAAMLASPLASGDLLYSLHTAQLTVSYAPDVFGGVRRQVEVSAAQAEVAAFQREAAYLTLTANVVAAAIQEASLRAQVQATHEAVAVASRLLATVRKQRQAGQLGAADVAAQESALAQIEATLPPLEKQLALQRDLITVLAGRFPSETIAQTFELESLQLPQALPLSLPSRLVEQRPDIRAAEAQLHAASAQIGVATAARLPSITLSADLGSSALAFSKLFTGGTGFWGLTGGITQPIFRGGTLLHQQRAAEAAYDQAAAQYRSTVLTAFQSVADTLHAIDADARALQAASHASDAARKSLTIAQRQWTLGLIAYPAVLQAEQAYQQSLVSLAQARAGRLADSVALLQALGGGWWNRAPAGARQD</sequence>
<dbReference type="InterPro" id="IPR010131">
    <property type="entry name" value="MdtP/NodT-like"/>
</dbReference>
<dbReference type="PANTHER" id="PTHR30203">
    <property type="entry name" value="OUTER MEMBRANE CATION EFFLUX PROTEIN"/>
    <property type="match status" value="1"/>
</dbReference>
<keyword evidence="2" id="KW-0812">Transmembrane</keyword>
<feature type="signal peptide" evidence="2">
    <location>
        <begin position="1"/>
        <end position="21"/>
    </location>
</feature>
<dbReference type="Gene3D" id="2.20.200.10">
    <property type="entry name" value="Outer membrane efflux proteins (OEP)"/>
    <property type="match status" value="1"/>
</dbReference>
<dbReference type="AlphaFoldDB" id="A0A0S4TPM2"/>
<evidence type="ECO:0000256" key="2">
    <source>
        <dbReference type="RuleBase" id="RU362097"/>
    </source>
</evidence>
<keyword evidence="2" id="KW-0564">Palmitate</keyword>
<accession>A0A0S4TPM2</accession>
<feature type="chain" id="PRO_5006520355" evidence="2">
    <location>
        <begin position="22"/>
        <end position="491"/>
    </location>
</feature>